<dbReference type="InterPro" id="IPR036250">
    <property type="entry name" value="AcylCo_DH-like_C"/>
</dbReference>
<dbReference type="InterPro" id="IPR024719">
    <property type="entry name" value="HpaB/PvcC/4-BUDH_C"/>
</dbReference>
<name>A0A7X2Z7X2_9BACL</name>
<evidence type="ECO:0000313" key="2">
    <source>
        <dbReference type="EMBL" id="MUG69958.1"/>
    </source>
</evidence>
<dbReference type="GO" id="GO:0016627">
    <property type="term" value="F:oxidoreductase activity, acting on the CH-CH group of donors"/>
    <property type="evidence" value="ECO:0007669"/>
    <property type="project" value="InterPro"/>
</dbReference>
<dbReference type="Gene3D" id="1.20.140.10">
    <property type="entry name" value="Butyryl-CoA Dehydrogenase, subunit A, domain 3"/>
    <property type="match status" value="1"/>
</dbReference>
<reference evidence="2 3" key="1">
    <citation type="submission" date="2019-11" db="EMBL/GenBank/DDBJ databases">
        <title>Draft genome sequences of five Paenibacillus species of dairy origin.</title>
        <authorList>
            <person name="Olajide A.M."/>
            <person name="Chen S."/>
            <person name="Lapointe G."/>
        </authorList>
    </citation>
    <scope>NUCLEOTIDE SEQUENCE [LARGE SCALE GENOMIC DNA]</scope>
    <source>
        <strain evidence="2 3">2CS3</strain>
    </source>
</reference>
<dbReference type="AlphaFoldDB" id="A0A7X2Z7X2"/>
<protein>
    <recommendedName>
        <fullName evidence="1">HpaB/PvcC/4-BUDH C-terminal domain-containing protein</fullName>
    </recommendedName>
</protein>
<dbReference type="PANTHER" id="PTHR36117">
    <property type="entry name" value="4-HYDROXYPHENYLACETATE 3-MONOOXYGENASE-RELATED"/>
    <property type="match status" value="1"/>
</dbReference>
<dbReference type="InterPro" id="IPR004925">
    <property type="entry name" value="HpaB/PvcC/4-BUDH"/>
</dbReference>
<feature type="domain" description="HpaB/PvcC/4-BUDH C-terminal" evidence="1">
    <location>
        <begin position="212"/>
        <end position="310"/>
    </location>
</feature>
<dbReference type="InterPro" id="IPR009100">
    <property type="entry name" value="AcylCoA_DH/oxidase_NM_dom_sf"/>
</dbReference>
<dbReference type="Proteomes" id="UP000450917">
    <property type="component" value="Unassembled WGS sequence"/>
</dbReference>
<accession>A0A7X2Z7X2</accession>
<organism evidence="2 3">
    <name type="scientific">Paenibacillus validus</name>
    <dbReference type="NCBI Taxonomy" id="44253"/>
    <lineage>
        <taxon>Bacteria</taxon>
        <taxon>Bacillati</taxon>
        <taxon>Bacillota</taxon>
        <taxon>Bacilli</taxon>
        <taxon>Bacillales</taxon>
        <taxon>Paenibacillaceae</taxon>
        <taxon>Paenibacillus</taxon>
    </lineage>
</organism>
<dbReference type="EMBL" id="WNZX01000002">
    <property type="protein sequence ID" value="MUG69958.1"/>
    <property type="molecule type" value="Genomic_DNA"/>
</dbReference>
<dbReference type="RefSeq" id="WP_127604167.1">
    <property type="nucleotide sequence ID" value="NZ_JARTHJ010000145.1"/>
</dbReference>
<dbReference type="PANTHER" id="PTHR36117:SF3">
    <property type="entry name" value="4-HYDROXYPHENYLACETATE 3-MONOOXYGENASE-RELATED"/>
    <property type="match status" value="1"/>
</dbReference>
<dbReference type="Pfam" id="PF03241">
    <property type="entry name" value="HpaB"/>
    <property type="match status" value="1"/>
</dbReference>
<evidence type="ECO:0000259" key="1">
    <source>
        <dbReference type="Pfam" id="PF03241"/>
    </source>
</evidence>
<comment type="caution">
    <text evidence="2">The sequence shown here is derived from an EMBL/GenBank/DDBJ whole genome shotgun (WGS) entry which is preliminary data.</text>
</comment>
<dbReference type="SUPFAM" id="SSF47203">
    <property type="entry name" value="Acyl-CoA dehydrogenase C-terminal domain-like"/>
    <property type="match status" value="1"/>
</dbReference>
<gene>
    <name evidence="2" type="ORF">GNP93_04630</name>
</gene>
<keyword evidence="3" id="KW-1185">Reference proteome</keyword>
<proteinExistence type="predicted"/>
<dbReference type="SUPFAM" id="SSF56645">
    <property type="entry name" value="Acyl-CoA dehydrogenase NM domain-like"/>
    <property type="match status" value="1"/>
</dbReference>
<evidence type="ECO:0000313" key="3">
    <source>
        <dbReference type="Proteomes" id="UP000450917"/>
    </source>
</evidence>
<sequence length="380" mass="42655">MNTNHVQTKKHEPKKSSWKQAYLLPKTLQELQLKRPGNYSLEERHANFSSGLPDYAQALLSGWFAHRNVEPIAAFACSKRIENLYNLCSRNDSLITTTFHSIHPVEEGNAKPAVQITTDGIWLSGKQTFASDALYADELLVFVQEKDETNPSTVVLIPTNSSDLRLPLEAAAYANVTVSYDRLFVPWERVISLQNQSEVDLLLGHPELKSLADYQWVSRQADLIELVTATAVALAEKTGRHKELHIQGLLGELLQNLDTIKAFIHAAEINAYFSQEGICLPSAVPLGAAKKAGGTFYKAAAEALLRIGNGDIGFEAHSADEPLRHLVRTFAGSEEAVNRRQHEEFAFGDPIRLSTELYRVYPQEKLVNRYEAFWRERSER</sequence>